<dbReference type="SUPFAM" id="SSF57196">
    <property type="entry name" value="EGF/Laminin"/>
    <property type="match status" value="13"/>
</dbReference>
<dbReference type="FunFam" id="2.10.25.10:FF:000388">
    <property type="entry name" value="Laminin subunit alpha"/>
    <property type="match status" value="1"/>
</dbReference>
<dbReference type="FunFam" id="2.10.25.10:FF:000011">
    <property type="entry name" value="Cadherin EGF LAG seven-pass G-type receptor"/>
    <property type="match status" value="1"/>
</dbReference>
<feature type="disulfide bond" evidence="12">
    <location>
        <begin position="509"/>
        <end position="521"/>
    </location>
</feature>
<dbReference type="SMART" id="SM00136">
    <property type="entry name" value="LamNT"/>
    <property type="match status" value="1"/>
</dbReference>
<feature type="domain" description="Laminin EGF-like" evidence="16">
    <location>
        <begin position="1318"/>
        <end position="1366"/>
    </location>
</feature>
<evidence type="ECO:0000256" key="3">
    <source>
        <dbReference type="ARBA" id="ARBA00022530"/>
    </source>
</evidence>
<dbReference type="GO" id="GO:0009887">
    <property type="term" value="P:animal organ morphogenesis"/>
    <property type="evidence" value="ECO:0007669"/>
    <property type="project" value="TreeGrafter"/>
</dbReference>
<dbReference type="InterPro" id="IPR056863">
    <property type="entry name" value="LMN_ATRN_NET-like_EGF"/>
</dbReference>
<feature type="disulfide bond" evidence="12">
    <location>
        <begin position="1670"/>
        <end position="1679"/>
    </location>
</feature>
<keyword evidence="8 13" id="KW-0175">Coiled coil</keyword>
<feature type="disulfide bond" evidence="12">
    <location>
        <begin position="1388"/>
        <end position="1397"/>
    </location>
</feature>
<feature type="disulfide bond" evidence="12">
    <location>
        <begin position="530"/>
        <end position="539"/>
    </location>
</feature>
<evidence type="ECO:0000259" key="17">
    <source>
        <dbReference type="PROSITE" id="PS51115"/>
    </source>
</evidence>
<feature type="domain" description="Laminin EGF-like" evidence="16">
    <location>
        <begin position="1698"/>
        <end position="1750"/>
    </location>
</feature>
<dbReference type="SMART" id="SM00180">
    <property type="entry name" value="EGF_Lam"/>
    <property type="match status" value="14"/>
</dbReference>
<dbReference type="InterPro" id="IPR009254">
    <property type="entry name" value="Laminin_aI"/>
</dbReference>
<dbReference type="FunFam" id="2.10.25.10:FF:000084">
    <property type="entry name" value="Laminin subunit alpha 3"/>
    <property type="match status" value="1"/>
</dbReference>
<feature type="domain" description="Laminin N-terminal" evidence="18">
    <location>
        <begin position="15"/>
        <end position="256"/>
    </location>
</feature>
<evidence type="ECO:0000313" key="20">
    <source>
        <dbReference type="Proteomes" id="UP000694393"/>
    </source>
</evidence>
<evidence type="ECO:0000256" key="8">
    <source>
        <dbReference type="ARBA" id="ARBA00023054"/>
    </source>
</evidence>
<dbReference type="CDD" id="cd00055">
    <property type="entry name" value="EGF_Lam"/>
    <property type="match status" value="13"/>
</dbReference>
<feature type="domain" description="Laminin EGF-like" evidence="16">
    <location>
        <begin position="383"/>
        <end position="426"/>
    </location>
</feature>
<evidence type="ECO:0000256" key="2">
    <source>
        <dbReference type="ARBA" id="ARBA00022525"/>
    </source>
</evidence>
<dbReference type="FunFam" id="2.60.120.200:FF:000150">
    <property type="entry name" value="Laminin subunit alpha 5"/>
    <property type="match status" value="1"/>
</dbReference>
<dbReference type="GO" id="GO:0005102">
    <property type="term" value="F:signaling receptor binding"/>
    <property type="evidence" value="ECO:0007669"/>
    <property type="project" value="InterPro"/>
</dbReference>
<dbReference type="SUPFAM" id="SSF49899">
    <property type="entry name" value="Concanavalin A-like lectins/glucanases"/>
    <property type="match status" value="5"/>
</dbReference>
<name>A0A8C8SH97_9SAUR</name>
<protein>
    <submittedName>
        <fullName evidence="19">Laminin subunit alpha 3</fullName>
    </submittedName>
</protein>
<feature type="chain" id="PRO_5034599747" evidence="14">
    <location>
        <begin position="18"/>
        <end position="3162"/>
    </location>
</feature>
<evidence type="ECO:0000256" key="12">
    <source>
        <dbReference type="PROSITE-ProRule" id="PRU00460"/>
    </source>
</evidence>
<dbReference type="SMART" id="SM00282">
    <property type="entry name" value="LamG"/>
    <property type="match status" value="5"/>
</dbReference>
<dbReference type="GO" id="GO:0030334">
    <property type="term" value="P:regulation of cell migration"/>
    <property type="evidence" value="ECO:0007669"/>
    <property type="project" value="InterPro"/>
</dbReference>
<dbReference type="InterPro" id="IPR002049">
    <property type="entry name" value="LE_dom"/>
</dbReference>
<feature type="domain" description="Laminin IV type A" evidence="17">
    <location>
        <begin position="1438"/>
        <end position="1617"/>
    </location>
</feature>
<feature type="disulfide bond" evidence="12">
    <location>
        <begin position="1369"/>
        <end position="1386"/>
    </location>
</feature>
<evidence type="ECO:0000256" key="4">
    <source>
        <dbReference type="ARBA" id="ARBA00022729"/>
    </source>
</evidence>
<feature type="domain" description="Laminin G" evidence="15">
    <location>
        <begin position="2291"/>
        <end position="2492"/>
    </location>
</feature>
<dbReference type="InterPro" id="IPR010307">
    <property type="entry name" value="Laminin_dom_II"/>
</dbReference>
<feature type="disulfide bond" evidence="12">
    <location>
        <begin position="1249"/>
        <end position="1258"/>
    </location>
</feature>
<dbReference type="PROSITE" id="PS00022">
    <property type="entry name" value="EGF_1"/>
    <property type="match status" value="1"/>
</dbReference>
<evidence type="ECO:0000256" key="5">
    <source>
        <dbReference type="ARBA" id="ARBA00022737"/>
    </source>
</evidence>
<sequence length="3162" mass="352219">MHLLILVGVMQLNILEHLGLNAFLNKNGLHTCLHVLLNWGLCAYFNRKIFCFIVFQGQFCDYCNAADPSKAHPITNAIDGTERWWQSPPLSLGLKYNEVNVTLDLGQLFHVAYLLIKFANSPRPDLWVLERSVDFGRTYAPWQYFAHSKADCLEHFGKKVNAPIRKDDDVICTTEYSRIVPLENGEIVVSLVNGRPGAKNFTYSPILRKFTKATNIRLRFLRTNTLLGHLISKAQRDPTVTRRYYYSIKDISIGGRCVCNGHAEVCNAKSVNLFQCECQHNTCGETCDRCCPGYNQKQWQPATANSANECEPCNCHGHATDCYYDPDVEQRRGSLNIYGRYEGGGVCVNCQHNTAGINCEQCAKGYYRPYGAPVEAADGCISCSCNPEHSDGCEEGSGRCHCKVNFHGENCEQCAEGYYSFPSCFHDFFFYSLSPNYIQMPIFEIQRNISAEAASKILFLLLGCACNSAGVLPEICDFLGKCLCRFEVDGPQCDSCRPSYHSFPICETCQCSPHGSYQSICELRTGQCECRTGVTGQQCDRCLSETYSFPYCQGTNNECDPAGTLDSHSGYCKCLQRVEGPTCSRCKPLYWNLARENPDGCTECQCDVTGTLSGVGECQQKSGDCHCKPDVCGGSCDTCEAGYYALENRNYFGCQGCQCDVGGSVSLVCSEASGACQCRNHIVGMTCQMPEKNYFFPDLHHMKFEIEDGTTASGRGIRFGYDPQEFPGFSWRGYAQMSSIQNEVKIILNVEKSNLCLFRVILRYINPGIEVVSGRITAYQSRPERGATQSKDIVFPPSRDPAFVTVPGNGFADPFSLIPGTWIINIMAEGVLLDYLVLLPSDYYEASILQLQVTEPCTYSGHAMTDNCLLYQHLPLVRFSCVLGSEATHFLLGGEYRRIAVRQPTLEHPVMLHVSGREVDLHLRLSIPQVGRYVVVLEYANEDNQLYTPEVIVNSSGPVLKARVNIYSCKYSFLCRSVVLDAMNRIAVYDLSTDAKLHLKASLTNFLLHKICVISAEEFFLEYVEPKVHCLATYRNFLNQSASCIPSEYETPPVALLLNALKDGKISELSLFLQNQLTLSGRVPRVGRYVFVVHFRQPEHPTFPGQVLVGGGRLWSGVFSAFFCPHAFGCRDQVIAENQIELDIPDSEFSIIVKIPNGKTLVVEHVLVVPADSYSHSLLQKSTVDKSFDFINECGENSFYTDPVTSSAFCKDSVRSLVAFYNNGALPCYCHKAGATSPACNPLGGQCSCKPNVIGRRCSRCQTGYYGFPFCKLCNCGRRLCDDITGQCICPPQTVKPKCEVCERQFFNYHPLVGCEGCNCSSRGVVNVANPECEKNNGQCKCRPGIIGRQCDRCDLGSYNFPDCIPCKCNRDGTVPDVCDPQTGVCLCKENVEGTECDICRQGSFYLDPSNPKGCTSCFCFGVTNNCRSTSNRRTKFVDMRNWRVETANNKIDVPVTFNPSSNSVVADVQELSASVHSLYWIAPQSYLGEKLSSYGGYLSYLVKSFGLPSEGMILLDKRPDVQLTGQQMKIVYVDPNNPLPDRQYYGRVQLVEENFRHANNNNLVSREELMMVLSRLDGLHIRGLYYTETQRLTLGEVGLEEAISTGSGSIAYNVETCSCPPDYVGDSCQECSPGFYRENRGLFTGRCVPCSCNGNSNRCQDGSGICINCQYNTAGEKCDRCKEGYFGDATQGSCRVCPCPYTNSFATGCVANGEEVQCFCKEGYTGIHCESCAPGYFGNPLKYGGYCQKCNCNNNGQLSICDRLTGECLNQEPKDVDPDEDCDACDSCVIILLKDLSTMGDELQLIKSQLQNVDASAHTLGQMRHLETRIKDNLQQSLFNNFGQTNQKGKDLVSKIQIIITNIHVLLEQIAGTNSEGNTLPVGDAAKELAEAEQMMREMRNRNFQQLQIDAEKEKREAQLLLEQVRRDLQTHQQENHGVVKTIRDSLNEYEAKLSDLREILKEATGQTKQAESLNKNNGVLLADIKRQIEVMNKQQNDVLDHLSSAQSSLSQTNGILALLQKSKEEYENLAAKLDGARKDMNEKLKSLSLSASKEPLVVRAEEHVKFLQDLAKQLAEIKRNTSNDELVSCAMEAATAYENIINAIKAAEEAANKAENAADSALLTVEREDLAGKAKRLNTESNNLLNRAQGAQKTLQGTVKSKMMTGMLIQYLKFTFRCHCDVESIITRAKNMVKNANGITTNVLDELNPIKADVEKIKDTYGSNQSADFNKALTEANNSVKKLTNKLPDLFNKIESINQQLIPIGNISENVNRIRELIHQARDAANKVAVPMRFNGRSGVEVRPPSDLEDLKGYTSLSFFLQRPRQRLDSIRQTPNMFVMYLGNKDASKDYIGMAVKNGHLICVYNLGGNEAEIEVDSSVTESYTEEAILDRVKFERIYQYATLNYVKAASSDKGTFYSNSGSSHTLLNLDPNSVVFYVGGYPSDFTPPDKLDYPHYQGCIELDNLNENVISLYNFKKTFNLNTAEVEPCSRYKAESDENYFEGTGYALVIAKETNIPNLIYEQTIQTTADEGMVFFAENQDDYISLSIENGRLVFTYTLDSQPPKKIASNGDVVNGGTYHDCDNQLLYFFLFEISFNISTPPFRGCMRNVRDLISGSVTFTETMGVSRKCSDDWKVICKVAFNVCRHSQPNILTIFLRDGFVIVKMTDEEKQSSKKYEDGSMHYVSVIKNGNMVRLLFDDLPMSMTFESQRMPRKLSQPIKFGGDDFEGCISNVFIQRYLTWEYFQLQILGSTEKTDVSVGTCRIYKSPQPMLLKELADPNSSKMFKVRLSLLQMPIHIGSQPQAPPLWLTVLKNYVTPFPSCIRSRLSLFQIQFSTSNVRTVSSGGLIFFVGNKPESSYMALYISKGRFVFSFGAGGKKLKIKSKTKYNDGQWHTVVFSMDGKNGRLVIDGLRAREGKLAGNSTVSTKPPIYLGGLPALKIQNIPRKSFVGCVRNFKMNGKLMNAPHRNTGVLPCLDGSLETGIYFFNEGGYIIIDNSFMLGLEFEIVFNIRMRSLTGVLLHTGNEQSNYLTVYMEAGKVTASGNNGAGEFKISISPQQSMCDGQWHSITVTQKQNILQLYVDTKSNYATGSSASLSTNMGHPLYFGRVPANLETPWLPVRDSFHGCLQNIKINDKPVSVSKISEVHGVVSLHGCPAN</sequence>
<dbReference type="InterPro" id="IPR000742">
    <property type="entry name" value="EGF"/>
</dbReference>
<keyword evidence="4 14" id="KW-0732">Signal</keyword>
<feature type="disulfide bond" evidence="12">
    <location>
        <begin position="627"/>
        <end position="636"/>
    </location>
</feature>
<evidence type="ECO:0000256" key="14">
    <source>
        <dbReference type="SAM" id="SignalP"/>
    </source>
</evidence>
<reference evidence="19" key="2">
    <citation type="submission" date="2025-09" db="UniProtKB">
        <authorList>
            <consortium name="Ensembl"/>
        </authorList>
    </citation>
    <scope>IDENTIFICATION</scope>
</reference>
<dbReference type="SMART" id="SM00281">
    <property type="entry name" value="LamB"/>
    <property type="match status" value="1"/>
</dbReference>
<feature type="disulfide bond" evidence="12">
    <location>
        <begin position="1367"/>
        <end position="1379"/>
    </location>
</feature>
<dbReference type="PROSITE" id="PS51117">
    <property type="entry name" value="LAMININ_NTER"/>
    <property type="match status" value="1"/>
</dbReference>
<dbReference type="PRINTS" id="PR00011">
    <property type="entry name" value="EGFLAMININ"/>
</dbReference>
<keyword evidence="11 12" id="KW-0424">Laminin EGF-like domain</keyword>
<feature type="domain" description="Laminin EGF-like" evidence="16">
    <location>
        <begin position="1367"/>
        <end position="1417"/>
    </location>
</feature>
<dbReference type="FunFam" id="2.10.25.10:FF:000188">
    <property type="entry name" value="Laminin subunit gamma 2"/>
    <property type="match status" value="1"/>
</dbReference>
<feature type="domain" description="Laminin G" evidence="15">
    <location>
        <begin position="2499"/>
        <end position="2766"/>
    </location>
</feature>
<feature type="domain" description="Laminin EGF-like" evidence="16">
    <location>
        <begin position="604"/>
        <end position="656"/>
    </location>
</feature>
<evidence type="ECO:0000259" key="15">
    <source>
        <dbReference type="PROSITE" id="PS50025"/>
    </source>
</evidence>
<dbReference type="SMART" id="SM00181">
    <property type="entry name" value="EGF"/>
    <property type="match status" value="7"/>
</dbReference>
<dbReference type="CDD" id="cd00110">
    <property type="entry name" value="LamG"/>
    <property type="match status" value="4"/>
</dbReference>
<dbReference type="Gene3D" id="2.60.120.260">
    <property type="entry name" value="Galactose-binding domain-like"/>
    <property type="match status" value="1"/>
</dbReference>
<keyword evidence="2" id="KW-0964">Secreted</keyword>
<keyword evidence="20" id="KW-1185">Reference proteome</keyword>
<organism evidence="19 20">
    <name type="scientific">Pelusios castaneus</name>
    <name type="common">West African mud turtle</name>
    <dbReference type="NCBI Taxonomy" id="367368"/>
    <lineage>
        <taxon>Eukaryota</taxon>
        <taxon>Metazoa</taxon>
        <taxon>Chordata</taxon>
        <taxon>Craniata</taxon>
        <taxon>Vertebrata</taxon>
        <taxon>Euteleostomi</taxon>
        <taxon>Archelosauria</taxon>
        <taxon>Testudinata</taxon>
        <taxon>Testudines</taxon>
        <taxon>Pleurodira</taxon>
        <taxon>Pelomedusidae</taxon>
        <taxon>Pelusios</taxon>
    </lineage>
</organism>
<dbReference type="PANTHER" id="PTHR10574">
    <property type="entry name" value="NETRIN/LAMININ-RELATED"/>
    <property type="match status" value="1"/>
</dbReference>
<evidence type="ECO:0000256" key="13">
    <source>
        <dbReference type="SAM" id="Coils"/>
    </source>
</evidence>
<feature type="disulfide bond" evidence="12">
    <location>
        <begin position="1228"/>
        <end position="1240"/>
    </location>
</feature>
<comment type="caution">
    <text evidence="12">Lacks conserved residue(s) required for the propagation of feature annotation.</text>
</comment>
<feature type="domain" description="Laminin G" evidence="15">
    <location>
        <begin position="2986"/>
        <end position="3159"/>
    </location>
</feature>
<feature type="disulfide bond" evidence="12">
    <location>
        <begin position="402"/>
        <end position="411"/>
    </location>
</feature>
<keyword evidence="3" id="KW-0272">Extracellular matrix</keyword>
<dbReference type="PANTHER" id="PTHR10574:SF445">
    <property type="entry name" value="LAMININ SUBUNIT ALPHA 3"/>
    <property type="match status" value="1"/>
</dbReference>
<evidence type="ECO:0000259" key="18">
    <source>
        <dbReference type="PROSITE" id="PS51117"/>
    </source>
</evidence>
<feature type="coiled-coil region" evidence="13">
    <location>
        <begin position="1883"/>
        <end position="1978"/>
    </location>
</feature>
<dbReference type="FunFam" id="2.10.25.10:FF:000090">
    <property type="entry name" value="laminin subunit alpha"/>
    <property type="match status" value="1"/>
</dbReference>
<dbReference type="GO" id="GO:0009888">
    <property type="term" value="P:tissue development"/>
    <property type="evidence" value="ECO:0007669"/>
    <property type="project" value="TreeGrafter"/>
</dbReference>
<dbReference type="GO" id="GO:0007155">
    <property type="term" value="P:cell adhesion"/>
    <property type="evidence" value="ECO:0007669"/>
    <property type="project" value="UniProtKB-KW"/>
</dbReference>
<dbReference type="Gene3D" id="2.170.300.10">
    <property type="entry name" value="Tie2 ligand-binding domain superfamily"/>
    <property type="match status" value="1"/>
</dbReference>
<dbReference type="GO" id="GO:0005576">
    <property type="term" value="C:extracellular region"/>
    <property type="evidence" value="ECO:0007669"/>
    <property type="project" value="UniProtKB-ARBA"/>
</dbReference>
<dbReference type="FunFam" id="2.60.120.200:FF:000056">
    <property type="entry name" value="Laminin subunit alpha 3"/>
    <property type="match status" value="1"/>
</dbReference>
<comment type="subcellular location">
    <subcellularLocation>
        <location evidence="1">Secreted</location>
        <location evidence="1">Extracellular space</location>
        <location evidence="1">Extracellular matrix</location>
        <location evidence="1">Basement membrane</location>
    </subcellularLocation>
</comment>
<dbReference type="Pfam" id="PF24973">
    <property type="entry name" value="EGF_LMN_ATRN"/>
    <property type="match status" value="1"/>
</dbReference>
<proteinExistence type="predicted"/>
<dbReference type="GO" id="GO:0007411">
    <property type="term" value="P:axon guidance"/>
    <property type="evidence" value="ECO:0007669"/>
    <property type="project" value="TreeGrafter"/>
</dbReference>
<reference evidence="19" key="1">
    <citation type="submission" date="2025-08" db="UniProtKB">
        <authorList>
            <consortium name="Ensembl"/>
        </authorList>
    </citation>
    <scope>IDENTIFICATION</scope>
</reference>
<evidence type="ECO:0000313" key="19">
    <source>
        <dbReference type="Ensembl" id="ENSPCEP00000020586.1"/>
    </source>
</evidence>
<dbReference type="FunFam" id="2.10.25.10:FF:000209">
    <property type="entry name" value="Laminin subunit alpha 5"/>
    <property type="match status" value="2"/>
</dbReference>
<dbReference type="FunFam" id="2.10.25.10:FF:000069">
    <property type="entry name" value="Laminin subunit alpha 1"/>
    <property type="match status" value="1"/>
</dbReference>
<feature type="disulfide bond" evidence="12">
    <location>
        <begin position="1721"/>
        <end position="1730"/>
    </location>
</feature>
<dbReference type="GO" id="GO:0045995">
    <property type="term" value="P:regulation of embryonic development"/>
    <property type="evidence" value="ECO:0007669"/>
    <property type="project" value="InterPro"/>
</dbReference>
<dbReference type="InterPro" id="IPR001791">
    <property type="entry name" value="Laminin_G"/>
</dbReference>
<feature type="coiled-coil region" evidence="13">
    <location>
        <begin position="2228"/>
        <end position="2262"/>
    </location>
</feature>
<dbReference type="Pfam" id="PF06009">
    <property type="entry name" value="Laminin_II"/>
    <property type="match status" value="1"/>
</dbReference>
<evidence type="ECO:0000256" key="7">
    <source>
        <dbReference type="ARBA" id="ARBA00022889"/>
    </source>
</evidence>
<keyword evidence="10" id="KW-0325">Glycoprotein</keyword>
<dbReference type="PROSITE" id="PS50027">
    <property type="entry name" value="EGF_LAM_2"/>
    <property type="match status" value="8"/>
</dbReference>
<dbReference type="InterPro" id="IPR050440">
    <property type="entry name" value="Laminin/Netrin_ECM"/>
</dbReference>
<dbReference type="GO" id="GO:0005604">
    <property type="term" value="C:basement membrane"/>
    <property type="evidence" value="ECO:0007669"/>
    <property type="project" value="UniProtKB-SubCell"/>
</dbReference>
<dbReference type="InterPro" id="IPR008211">
    <property type="entry name" value="Laminin_N"/>
</dbReference>
<dbReference type="GO" id="GO:0005201">
    <property type="term" value="F:extracellular matrix structural constituent"/>
    <property type="evidence" value="ECO:0007669"/>
    <property type="project" value="TreeGrafter"/>
</dbReference>
<evidence type="ECO:0000256" key="6">
    <source>
        <dbReference type="ARBA" id="ARBA00022869"/>
    </source>
</evidence>
<feature type="domain" description="Laminin G" evidence="15">
    <location>
        <begin position="2809"/>
        <end position="2979"/>
    </location>
</feature>
<feature type="coiled-coil region" evidence="13">
    <location>
        <begin position="2099"/>
        <end position="2156"/>
    </location>
</feature>
<keyword evidence="5" id="KW-0677">Repeat</keyword>
<dbReference type="Pfam" id="PF00052">
    <property type="entry name" value="Laminin_B"/>
    <property type="match status" value="1"/>
</dbReference>
<dbReference type="Gene3D" id="2.10.25.10">
    <property type="entry name" value="Laminin"/>
    <property type="match status" value="11"/>
</dbReference>
<feature type="domain" description="Laminin EGF-like" evidence="16">
    <location>
        <begin position="1228"/>
        <end position="1273"/>
    </location>
</feature>
<feature type="domain" description="Laminin EGF-like" evidence="16">
    <location>
        <begin position="509"/>
        <end position="561"/>
    </location>
</feature>
<dbReference type="InterPro" id="IPR000034">
    <property type="entry name" value="Laminin_IV"/>
</dbReference>
<evidence type="ECO:0000259" key="16">
    <source>
        <dbReference type="PROSITE" id="PS50027"/>
    </source>
</evidence>
<dbReference type="Proteomes" id="UP000694393">
    <property type="component" value="Unplaced"/>
</dbReference>
<dbReference type="Gene3D" id="2.60.120.200">
    <property type="match status" value="5"/>
</dbReference>
<dbReference type="FunFam" id="2.60.120.260:FF:000092">
    <property type="entry name" value="Laminin subunit alpha-3"/>
    <property type="match status" value="1"/>
</dbReference>
<evidence type="ECO:0000256" key="11">
    <source>
        <dbReference type="ARBA" id="ARBA00023292"/>
    </source>
</evidence>
<feature type="disulfide bond" evidence="12">
    <location>
        <begin position="511"/>
        <end position="528"/>
    </location>
</feature>
<dbReference type="Pfam" id="PF02210">
    <property type="entry name" value="Laminin_G_2"/>
    <property type="match status" value="5"/>
</dbReference>
<dbReference type="InterPro" id="IPR013320">
    <property type="entry name" value="ConA-like_dom_sf"/>
</dbReference>
<dbReference type="GO" id="GO:0030155">
    <property type="term" value="P:regulation of cell adhesion"/>
    <property type="evidence" value="ECO:0007669"/>
    <property type="project" value="InterPro"/>
</dbReference>
<feature type="coiled-coil region" evidence="13">
    <location>
        <begin position="2018"/>
        <end position="2048"/>
    </location>
</feature>
<evidence type="ECO:0000256" key="9">
    <source>
        <dbReference type="ARBA" id="ARBA00023157"/>
    </source>
</evidence>
<feature type="disulfide bond" evidence="12">
    <location>
        <begin position="1342"/>
        <end position="1351"/>
    </location>
</feature>
<feature type="disulfide bond" evidence="12">
    <location>
        <begin position="1698"/>
        <end position="1710"/>
    </location>
</feature>
<accession>A0A8C8SH97</accession>
<dbReference type="Ensembl" id="ENSPCET00000021301.1">
    <property type="protein sequence ID" value="ENSPCEP00000020586.1"/>
    <property type="gene ID" value="ENSPCEG00000011765.1"/>
</dbReference>
<dbReference type="Pfam" id="PF00055">
    <property type="entry name" value="Laminin_N"/>
    <property type="match status" value="1"/>
</dbReference>
<dbReference type="Pfam" id="PF00053">
    <property type="entry name" value="EGF_laminin"/>
    <property type="match status" value="13"/>
</dbReference>
<dbReference type="PROSITE" id="PS01248">
    <property type="entry name" value="EGF_LAM_1"/>
    <property type="match status" value="6"/>
</dbReference>
<feature type="signal peptide" evidence="14">
    <location>
        <begin position="1"/>
        <end position="17"/>
    </location>
</feature>
<keyword evidence="9 12" id="KW-1015">Disulfide bond</keyword>
<dbReference type="PROSITE" id="PS50025">
    <property type="entry name" value="LAM_G_DOMAIN"/>
    <property type="match status" value="4"/>
</dbReference>
<feature type="domain" description="Laminin EGF-like" evidence="16">
    <location>
        <begin position="1651"/>
        <end position="1697"/>
    </location>
</feature>
<dbReference type="FunFam" id="2.10.25.10:FF:000083">
    <property type="entry name" value="Laminin subunit alpha"/>
    <property type="match status" value="1"/>
</dbReference>
<evidence type="ECO:0000256" key="1">
    <source>
        <dbReference type="ARBA" id="ARBA00004302"/>
    </source>
</evidence>
<evidence type="ECO:0000256" key="10">
    <source>
        <dbReference type="ARBA" id="ARBA00023180"/>
    </source>
</evidence>
<feature type="disulfide bond" evidence="12">
    <location>
        <begin position="1230"/>
        <end position="1247"/>
    </location>
</feature>
<keyword evidence="7" id="KW-0130">Cell adhesion</keyword>
<keyword evidence="6" id="KW-0084">Basement membrane</keyword>
<dbReference type="Pfam" id="PF06008">
    <property type="entry name" value="Laminin_I"/>
    <property type="match status" value="1"/>
</dbReference>
<dbReference type="PROSITE" id="PS51115">
    <property type="entry name" value="LAMININ_IVA"/>
    <property type="match status" value="1"/>
</dbReference>